<keyword evidence="4 17" id="KW-0812">Transmembrane</keyword>
<evidence type="ECO:0000256" key="3">
    <source>
        <dbReference type="ARBA" id="ARBA00022670"/>
    </source>
</evidence>
<evidence type="ECO:0000256" key="5">
    <source>
        <dbReference type="ARBA" id="ARBA00022723"/>
    </source>
</evidence>
<dbReference type="GO" id="GO:0071586">
    <property type="term" value="P:CAAX-box protein processing"/>
    <property type="evidence" value="ECO:0007669"/>
    <property type="project" value="InterPro"/>
</dbReference>
<dbReference type="Pfam" id="PF16491">
    <property type="entry name" value="Peptidase_M48_N"/>
    <property type="match status" value="1"/>
</dbReference>
<evidence type="ECO:0000256" key="9">
    <source>
        <dbReference type="ARBA" id="ARBA00022989"/>
    </source>
</evidence>
<dbReference type="AlphaFoldDB" id="A0A9W8B5D9"/>
<dbReference type="GO" id="GO:0005789">
    <property type="term" value="C:endoplasmic reticulum membrane"/>
    <property type="evidence" value="ECO:0007669"/>
    <property type="project" value="UniProtKB-SubCell"/>
</dbReference>
<evidence type="ECO:0000256" key="12">
    <source>
        <dbReference type="ARBA" id="ARBA00044456"/>
    </source>
</evidence>
<feature type="signal peptide" evidence="18">
    <location>
        <begin position="1"/>
        <end position="35"/>
    </location>
</feature>
<keyword evidence="3" id="KW-0645">Protease</keyword>
<feature type="transmembrane region" description="Helical" evidence="17">
    <location>
        <begin position="171"/>
        <end position="194"/>
    </location>
</feature>
<evidence type="ECO:0000256" key="6">
    <source>
        <dbReference type="ARBA" id="ARBA00022801"/>
    </source>
</evidence>
<comment type="caution">
    <text evidence="21">The sequence shown here is derived from an EMBL/GenBank/DDBJ whole genome shotgun (WGS) entry which is preliminary data.</text>
</comment>
<dbReference type="Gene3D" id="3.30.2010.10">
    <property type="entry name" value="Metalloproteases ('zincins'), catalytic domain"/>
    <property type="match status" value="1"/>
</dbReference>
<dbReference type="GO" id="GO:0046872">
    <property type="term" value="F:metal ion binding"/>
    <property type="evidence" value="ECO:0007669"/>
    <property type="project" value="UniProtKB-KW"/>
</dbReference>
<evidence type="ECO:0000313" key="22">
    <source>
        <dbReference type="Proteomes" id="UP001151582"/>
    </source>
</evidence>
<dbReference type="Proteomes" id="UP001151582">
    <property type="component" value="Unassembled WGS sequence"/>
</dbReference>
<feature type="transmembrane region" description="Helical" evidence="17">
    <location>
        <begin position="242"/>
        <end position="265"/>
    </location>
</feature>
<dbReference type="InterPro" id="IPR032456">
    <property type="entry name" value="Peptidase_M48_N"/>
</dbReference>
<evidence type="ECO:0000256" key="10">
    <source>
        <dbReference type="ARBA" id="ARBA00023049"/>
    </source>
</evidence>
<keyword evidence="10 21" id="KW-0482">Metalloprotease</keyword>
<feature type="transmembrane region" description="Helical" evidence="17">
    <location>
        <begin position="214"/>
        <end position="236"/>
    </location>
</feature>
<reference evidence="21" key="1">
    <citation type="submission" date="2022-07" db="EMBL/GenBank/DDBJ databases">
        <title>Phylogenomic reconstructions and comparative analyses of Kickxellomycotina fungi.</title>
        <authorList>
            <person name="Reynolds N.K."/>
            <person name="Stajich J.E."/>
            <person name="Barry K."/>
            <person name="Grigoriev I.V."/>
            <person name="Crous P."/>
            <person name="Smith M.E."/>
        </authorList>
    </citation>
    <scope>NUCLEOTIDE SEQUENCE</scope>
    <source>
        <strain evidence="21">RSA 567</strain>
    </source>
</reference>
<dbReference type="FunFam" id="3.30.2010.10:FF:000002">
    <property type="entry name" value="CAAX prenyl protease"/>
    <property type="match status" value="1"/>
</dbReference>
<evidence type="ECO:0000313" key="21">
    <source>
        <dbReference type="EMBL" id="KAJ1983722.1"/>
    </source>
</evidence>
<accession>A0A9W8B5D9</accession>
<evidence type="ECO:0000256" key="1">
    <source>
        <dbReference type="ARBA" id="ARBA00004477"/>
    </source>
</evidence>
<evidence type="ECO:0000256" key="14">
    <source>
        <dbReference type="ARBA" id="ARBA00083451"/>
    </source>
</evidence>
<feature type="binding site" evidence="16">
    <location>
        <position position="344"/>
    </location>
    <ligand>
        <name>Zn(2+)</name>
        <dbReference type="ChEBI" id="CHEBI:29105"/>
        <note>catalytic</note>
    </ligand>
</feature>
<dbReference type="GO" id="GO:0004222">
    <property type="term" value="F:metalloendopeptidase activity"/>
    <property type="evidence" value="ECO:0007669"/>
    <property type="project" value="InterPro"/>
</dbReference>
<keyword evidence="11 17" id="KW-0472">Membrane</keyword>
<keyword evidence="18" id="KW-0732">Signal</keyword>
<feature type="binding site" evidence="16">
    <location>
        <position position="423"/>
    </location>
    <ligand>
        <name>Zn(2+)</name>
        <dbReference type="ChEBI" id="CHEBI:29105"/>
        <note>catalytic</note>
    </ligand>
</feature>
<keyword evidence="5 16" id="KW-0479">Metal-binding</keyword>
<evidence type="ECO:0000256" key="2">
    <source>
        <dbReference type="ARBA" id="ARBA00012336"/>
    </source>
</evidence>
<evidence type="ECO:0000256" key="13">
    <source>
        <dbReference type="ARBA" id="ARBA00060927"/>
    </source>
</evidence>
<evidence type="ECO:0000256" key="16">
    <source>
        <dbReference type="PIRSR" id="PIRSR627057-2"/>
    </source>
</evidence>
<comment type="subcellular location">
    <subcellularLocation>
        <location evidence="1">Endoplasmic reticulum membrane</location>
        <topology evidence="1">Multi-pass membrane protein</topology>
    </subcellularLocation>
</comment>
<evidence type="ECO:0000256" key="8">
    <source>
        <dbReference type="ARBA" id="ARBA00022833"/>
    </source>
</evidence>
<evidence type="ECO:0000256" key="18">
    <source>
        <dbReference type="SAM" id="SignalP"/>
    </source>
</evidence>
<dbReference type="PANTHER" id="PTHR10120">
    <property type="entry name" value="CAAX PRENYL PROTEASE 1"/>
    <property type="match status" value="1"/>
</dbReference>
<dbReference type="EC" id="3.4.24.84" evidence="2"/>
<comment type="catalytic activity">
    <reaction evidence="12">
        <text>Hydrolyzes the peptide bond -P2-(S-farnesyl or geranylgeranyl)C-P1'-P2'-P3'-COOH where P1' and P2' are amino acids with aliphatic side chains and P3' is any C-terminal residue.</text>
        <dbReference type="EC" id="3.4.24.84"/>
    </reaction>
</comment>
<dbReference type="InterPro" id="IPR001915">
    <property type="entry name" value="Peptidase_M48"/>
</dbReference>
<dbReference type="Pfam" id="PF01435">
    <property type="entry name" value="Peptidase_M48"/>
    <property type="match status" value="1"/>
</dbReference>
<dbReference type="OrthoDB" id="360839at2759"/>
<organism evidence="21 22">
    <name type="scientific">Dimargaris verticillata</name>
    <dbReference type="NCBI Taxonomy" id="2761393"/>
    <lineage>
        <taxon>Eukaryota</taxon>
        <taxon>Fungi</taxon>
        <taxon>Fungi incertae sedis</taxon>
        <taxon>Zoopagomycota</taxon>
        <taxon>Kickxellomycotina</taxon>
        <taxon>Dimargaritomycetes</taxon>
        <taxon>Dimargaritales</taxon>
        <taxon>Dimargaritaceae</taxon>
        <taxon>Dimargaris</taxon>
    </lineage>
</organism>
<evidence type="ECO:0000256" key="15">
    <source>
        <dbReference type="PIRSR" id="PIRSR627057-1"/>
    </source>
</evidence>
<comment type="cofactor">
    <cofactor evidence="16">
        <name>Zn(2+)</name>
        <dbReference type="ChEBI" id="CHEBI:29105"/>
    </cofactor>
    <text evidence="16">Binds 1 zinc ion per subunit.</text>
</comment>
<keyword evidence="22" id="KW-1185">Reference proteome</keyword>
<feature type="chain" id="PRO_5040977475" description="Ste24 endopeptidase" evidence="18">
    <location>
        <begin position="36"/>
        <end position="504"/>
    </location>
</feature>
<feature type="domain" description="Peptidase M48" evidence="19">
    <location>
        <begin position="274"/>
        <end position="479"/>
    </location>
</feature>
<feature type="transmembrane region" description="Helical" evidence="17">
    <location>
        <begin position="68"/>
        <end position="86"/>
    </location>
</feature>
<evidence type="ECO:0000259" key="20">
    <source>
        <dbReference type="Pfam" id="PF16491"/>
    </source>
</evidence>
<evidence type="ECO:0000256" key="17">
    <source>
        <dbReference type="SAM" id="Phobius"/>
    </source>
</evidence>
<feature type="active site" description="Proton donor" evidence="15">
    <location>
        <position position="427"/>
    </location>
</feature>
<keyword evidence="7" id="KW-0256">Endoplasmic reticulum</keyword>
<keyword evidence="9 17" id="KW-1133">Transmembrane helix</keyword>
<feature type="domain" description="CAAX prenyl protease 1 N-terminal" evidence="20">
    <location>
        <begin position="88"/>
        <end position="271"/>
    </location>
</feature>
<keyword evidence="8 16" id="KW-0862">Zinc</keyword>
<dbReference type="EMBL" id="JANBQB010000043">
    <property type="protein sequence ID" value="KAJ1983722.1"/>
    <property type="molecule type" value="Genomic_DNA"/>
</dbReference>
<feature type="binding site" evidence="16">
    <location>
        <position position="348"/>
    </location>
    <ligand>
        <name>Zn(2+)</name>
        <dbReference type="ChEBI" id="CHEBI:29105"/>
        <note>catalytic</note>
    </ligand>
</feature>
<comment type="similarity">
    <text evidence="13">Belongs to the peptidase M48A family.</text>
</comment>
<protein>
    <recommendedName>
        <fullName evidence="2">Ste24 endopeptidase</fullName>
        <ecNumber evidence="2">3.4.24.84</ecNumber>
    </recommendedName>
    <alternativeName>
        <fullName evidence="14">Prenyl protein-specific endoprotease 1</fullName>
    </alternativeName>
</protein>
<evidence type="ECO:0000256" key="7">
    <source>
        <dbReference type="ARBA" id="ARBA00022824"/>
    </source>
</evidence>
<evidence type="ECO:0000256" key="4">
    <source>
        <dbReference type="ARBA" id="ARBA00022692"/>
    </source>
</evidence>
<proteinExistence type="inferred from homology"/>
<feature type="active site" evidence="15">
    <location>
        <position position="345"/>
    </location>
</feature>
<dbReference type="InterPro" id="IPR027057">
    <property type="entry name" value="CAXX_Prtase_1"/>
</dbReference>
<name>A0A9W8B5D9_9FUNG</name>
<sequence>MSAMTAHSRPWFTDSWLRGCPKFFLTLLLAHCISASVTSTPVQALLPAGFATKGLTSHWFHGPVNYKALVIAIDFAVYFFHMYLRYRQYQCYKRQTRPTAIVDLVSEEQFVRSNAYGLDNWWLSCVTSTVNQAMDFVIMYYDLLPWVWNTMGAVLTQHGGLGPEYELTYSMVYFTLFGLHEWLLMLPFGLYDTFVVEARYGFNKQSLGLYLRDLVLDTLLTSTLAAGVIAALVGVIRWAGPAFFVYAGATLTALSWIMFFLSILIEPLFNTFTPLQDGELKEQVEALANRLKFPLAKLYVVDASKHTEHSNAYVDGVFRNKRIVLYDTLVKQLDNEEICAVVGHELGHWKLNHVVKNVLISPIETFIQLYLLSFIVYNPAVYHSFGFHDTLPLVAGITIFYQLYQPVGNALGFATNILSRRDEFEADAFAVRLGYARPLRTALIKMGQKGLSNMVPDPWFSAYHHTHPSLVERLAAIEAAQVAHATATSSEGQPLLSAGSTPCH</sequence>
<evidence type="ECO:0000256" key="11">
    <source>
        <dbReference type="ARBA" id="ARBA00023136"/>
    </source>
</evidence>
<evidence type="ECO:0000259" key="19">
    <source>
        <dbReference type="Pfam" id="PF01435"/>
    </source>
</evidence>
<dbReference type="CDD" id="cd07343">
    <property type="entry name" value="M48A_Zmpste24p_like"/>
    <property type="match status" value="1"/>
</dbReference>
<gene>
    <name evidence="21" type="primary">STE24_1</name>
    <name evidence="21" type="ORF">H4R34_001100</name>
</gene>
<keyword evidence="6 21" id="KW-0378">Hydrolase</keyword>